<dbReference type="Proteomes" id="UP000557717">
    <property type="component" value="Unassembled WGS sequence"/>
</dbReference>
<dbReference type="AlphaFoldDB" id="A0A840V0R0"/>
<accession>A0A840V0R0</accession>
<protein>
    <submittedName>
        <fullName evidence="2">Uncharacterized protein</fullName>
    </submittedName>
</protein>
<sequence>MKTLLKWPMVVIPAVSLLPAATQVHPTYFSKSNADAPYQGSGNEQLVGSDYFVATLQPFDEALGTLISFSVSAEMDAAIGGTVGENGTSGSTSGSISGDFFLNDLYFASAGGGYGNGGLTGTKVEVPFSISPLDELFQVSEPFDEDYIEVVTGDSPYQVIYDSPMNVFYNNMSDLVASVEGNIVVTYTYETSSGEIRTLRVVGILRNVQRGEVTVEWTSQPGKTYTLEAGSSLTEGSLMAIDASVEASEGETTSYTEAVESSVKSRFYRVRENE</sequence>
<dbReference type="RefSeq" id="WP_184017876.1">
    <property type="nucleotide sequence ID" value="NZ_JACHFD010000007.1"/>
</dbReference>
<proteinExistence type="predicted"/>
<evidence type="ECO:0000313" key="2">
    <source>
        <dbReference type="EMBL" id="MBB5351582.1"/>
    </source>
</evidence>
<feature type="signal peptide" evidence="1">
    <location>
        <begin position="1"/>
        <end position="20"/>
    </location>
</feature>
<feature type="chain" id="PRO_5033046660" evidence="1">
    <location>
        <begin position="21"/>
        <end position="274"/>
    </location>
</feature>
<keyword evidence="3" id="KW-1185">Reference proteome</keyword>
<organism evidence="2 3">
    <name type="scientific">Haloferula luteola</name>
    <dbReference type="NCBI Taxonomy" id="595692"/>
    <lineage>
        <taxon>Bacteria</taxon>
        <taxon>Pseudomonadati</taxon>
        <taxon>Verrucomicrobiota</taxon>
        <taxon>Verrucomicrobiia</taxon>
        <taxon>Verrucomicrobiales</taxon>
        <taxon>Verrucomicrobiaceae</taxon>
        <taxon>Haloferula</taxon>
    </lineage>
</organism>
<gene>
    <name evidence="2" type="ORF">HNR46_001819</name>
</gene>
<dbReference type="EMBL" id="JACHFD010000007">
    <property type="protein sequence ID" value="MBB5351582.1"/>
    <property type="molecule type" value="Genomic_DNA"/>
</dbReference>
<keyword evidence="1" id="KW-0732">Signal</keyword>
<reference evidence="2 3" key="1">
    <citation type="submission" date="2020-08" db="EMBL/GenBank/DDBJ databases">
        <title>Genomic Encyclopedia of Type Strains, Phase IV (KMG-IV): sequencing the most valuable type-strain genomes for metagenomic binning, comparative biology and taxonomic classification.</title>
        <authorList>
            <person name="Goeker M."/>
        </authorList>
    </citation>
    <scope>NUCLEOTIDE SEQUENCE [LARGE SCALE GENOMIC DNA]</scope>
    <source>
        <strain evidence="2 3">YC6886</strain>
    </source>
</reference>
<evidence type="ECO:0000256" key="1">
    <source>
        <dbReference type="SAM" id="SignalP"/>
    </source>
</evidence>
<comment type="caution">
    <text evidence="2">The sequence shown here is derived from an EMBL/GenBank/DDBJ whole genome shotgun (WGS) entry which is preliminary data.</text>
</comment>
<evidence type="ECO:0000313" key="3">
    <source>
        <dbReference type="Proteomes" id="UP000557717"/>
    </source>
</evidence>
<name>A0A840V0R0_9BACT</name>